<dbReference type="Proteomes" id="UP000521943">
    <property type="component" value="Unassembled WGS sequence"/>
</dbReference>
<keyword evidence="2" id="KW-1185">Reference proteome</keyword>
<comment type="caution">
    <text evidence="1">The sequence shown here is derived from an EMBL/GenBank/DDBJ whole genome shotgun (WGS) entry which is preliminary data.</text>
</comment>
<protein>
    <submittedName>
        <fullName evidence="1">Uncharacterized protein</fullName>
    </submittedName>
</protein>
<evidence type="ECO:0000313" key="1">
    <source>
        <dbReference type="EMBL" id="KAF6755240.1"/>
    </source>
</evidence>
<sequence>MTTPLSGIDEIHASLSSTFLSYLSTPTKPSPTTSTGYPLLSLTYANTNSSNSRA</sequence>
<dbReference type="AlphaFoldDB" id="A0A8H6M5A4"/>
<name>A0A8H6M5A4_9AGAR</name>
<proteinExistence type="predicted"/>
<dbReference type="EMBL" id="JACGCI010000031">
    <property type="protein sequence ID" value="KAF6755240.1"/>
    <property type="molecule type" value="Genomic_DNA"/>
</dbReference>
<gene>
    <name evidence="1" type="ORF">DFP72DRAFT_1067948</name>
</gene>
<organism evidence="1 2">
    <name type="scientific">Ephemerocybe angulata</name>
    <dbReference type="NCBI Taxonomy" id="980116"/>
    <lineage>
        <taxon>Eukaryota</taxon>
        <taxon>Fungi</taxon>
        <taxon>Dikarya</taxon>
        <taxon>Basidiomycota</taxon>
        <taxon>Agaricomycotina</taxon>
        <taxon>Agaricomycetes</taxon>
        <taxon>Agaricomycetidae</taxon>
        <taxon>Agaricales</taxon>
        <taxon>Agaricineae</taxon>
        <taxon>Psathyrellaceae</taxon>
        <taxon>Ephemerocybe</taxon>
    </lineage>
</organism>
<accession>A0A8H6M5A4</accession>
<evidence type="ECO:0000313" key="2">
    <source>
        <dbReference type="Proteomes" id="UP000521943"/>
    </source>
</evidence>
<reference evidence="1 2" key="1">
    <citation type="submission" date="2020-07" db="EMBL/GenBank/DDBJ databases">
        <title>Comparative genomics of pyrophilous fungi reveals a link between fire events and developmental genes.</title>
        <authorList>
            <consortium name="DOE Joint Genome Institute"/>
            <person name="Steindorff A.S."/>
            <person name="Carver A."/>
            <person name="Calhoun S."/>
            <person name="Stillman K."/>
            <person name="Liu H."/>
            <person name="Lipzen A."/>
            <person name="Pangilinan J."/>
            <person name="Labutti K."/>
            <person name="Bruns T.D."/>
            <person name="Grigoriev I.V."/>
        </authorList>
    </citation>
    <scope>NUCLEOTIDE SEQUENCE [LARGE SCALE GENOMIC DNA]</scope>
    <source>
        <strain evidence="1 2">CBS 144469</strain>
    </source>
</reference>